<feature type="transmembrane region" description="Helical" evidence="2">
    <location>
        <begin position="22"/>
        <end position="39"/>
    </location>
</feature>
<evidence type="ECO:0000256" key="2">
    <source>
        <dbReference type="SAM" id="Phobius"/>
    </source>
</evidence>
<evidence type="ECO:0008006" key="5">
    <source>
        <dbReference type="Google" id="ProtNLM"/>
    </source>
</evidence>
<dbReference type="InterPro" id="IPR019659">
    <property type="entry name" value="DUF2514"/>
</dbReference>
<evidence type="ECO:0000256" key="1">
    <source>
        <dbReference type="SAM" id="Coils"/>
    </source>
</evidence>
<reference evidence="4" key="1">
    <citation type="submission" date="2016-04" db="EMBL/GenBank/DDBJ databases">
        <authorList>
            <person name="Gasior T."/>
        </authorList>
    </citation>
    <scope>NUCLEOTIDE SEQUENCE [LARGE SCALE GENOMIC DNA]</scope>
</reference>
<dbReference type="EMBL" id="KX171209">
    <property type="protein sequence ID" value="ANT44329.1"/>
    <property type="molecule type" value="Genomic_DNA"/>
</dbReference>
<keyword evidence="2" id="KW-1133">Transmembrane helix</keyword>
<keyword evidence="4" id="KW-1185">Reference proteome</keyword>
<name>A0A1X9I8I9_9CAUD</name>
<keyword evidence="2" id="KW-0472">Membrane</keyword>
<keyword evidence="1" id="KW-0175">Coiled coil</keyword>
<dbReference type="Proteomes" id="UP000225805">
    <property type="component" value="Genome"/>
</dbReference>
<gene>
    <name evidence="3" type="ORF">vB_Pae575P-3_50</name>
</gene>
<proteinExistence type="predicted"/>
<dbReference type="Pfam" id="PF10721">
    <property type="entry name" value="DUF2514"/>
    <property type="match status" value="1"/>
</dbReference>
<feature type="coiled-coil region" evidence="1">
    <location>
        <begin position="44"/>
        <end position="118"/>
    </location>
</feature>
<organism evidence="3 4">
    <name type="scientific">Pseudomonas phage vB_Pae575P-3</name>
    <dbReference type="NCBI Taxonomy" id="1868829"/>
    <lineage>
        <taxon>Viruses</taxon>
        <taxon>Duplodnaviria</taxon>
        <taxon>Heunggongvirae</taxon>
        <taxon>Uroviricota</taxon>
        <taxon>Caudoviricetes</taxon>
        <taxon>Schitoviridae</taxon>
        <taxon>Migulavirinae</taxon>
        <taxon>Litunavirus</taxon>
        <taxon>Litunavirus Pae575p3</taxon>
    </lineage>
</organism>
<keyword evidence="2" id="KW-0812">Transmembrane</keyword>
<protein>
    <recommendedName>
        <fullName evidence="5">DUF2514 domain-containing protein</fullName>
    </recommendedName>
</protein>
<accession>A0A1X9I8I9</accession>
<dbReference type="SMR" id="A0A1X9I8I9"/>
<sequence>MAGTVPQGGKGGDPMTISARQIRWIAEVLLFAIIALYAYNKGFVKAETKTNAEWELRMMQAERAAEENKKAIEQSLLEAMNEVKKDADEQLADQAARIAAADAQSRSLREQVSRLRDDLIADGARATTERHASNAASVVLADLYGSCVSHRQELAGALDRSHAAGLTCQKSYAIVKSLGHAPPQ</sequence>
<evidence type="ECO:0000313" key="3">
    <source>
        <dbReference type="EMBL" id="ANT44329.1"/>
    </source>
</evidence>
<evidence type="ECO:0000313" key="4">
    <source>
        <dbReference type="Proteomes" id="UP000225805"/>
    </source>
</evidence>